<gene>
    <name evidence="2" type="ORF">A2Y82_04130</name>
</gene>
<keyword evidence="1" id="KW-0472">Membrane</keyword>
<feature type="transmembrane region" description="Helical" evidence="1">
    <location>
        <begin position="87"/>
        <end position="109"/>
    </location>
</feature>
<evidence type="ECO:0000313" key="2">
    <source>
        <dbReference type="EMBL" id="OGY42524.1"/>
    </source>
</evidence>
<dbReference type="AlphaFoldDB" id="A0A1G1XRG0"/>
<keyword evidence="1" id="KW-0812">Transmembrane</keyword>
<feature type="transmembrane region" description="Helical" evidence="1">
    <location>
        <begin position="59"/>
        <end position="81"/>
    </location>
</feature>
<reference evidence="2 3" key="1">
    <citation type="journal article" date="2016" name="Nat. Commun.">
        <title>Thousands of microbial genomes shed light on interconnected biogeochemical processes in an aquifer system.</title>
        <authorList>
            <person name="Anantharaman K."/>
            <person name="Brown C.T."/>
            <person name="Hug L.A."/>
            <person name="Sharon I."/>
            <person name="Castelle C.J."/>
            <person name="Probst A.J."/>
            <person name="Thomas B.C."/>
            <person name="Singh A."/>
            <person name="Wilkins M.J."/>
            <person name="Karaoz U."/>
            <person name="Brodie E.L."/>
            <person name="Williams K.H."/>
            <person name="Hubbard S.S."/>
            <person name="Banfield J.F."/>
        </authorList>
    </citation>
    <scope>NUCLEOTIDE SEQUENCE [LARGE SCALE GENOMIC DNA]</scope>
</reference>
<feature type="transmembrane region" description="Helical" evidence="1">
    <location>
        <begin position="31"/>
        <end position="52"/>
    </location>
</feature>
<organism evidence="2 3">
    <name type="scientific">Candidatus Buchananbacteria bacterium RBG_13_36_9</name>
    <dbReference type="NCBI Taxonomy" id="1797530"/>
    <lineage>
        <taxon>Bacteria</taxon>
        <taxon>Candidatus Buchananiibacteriota</taxon>
    </lineage>
</organism>
<comment type="caution">
    <text evidence="2">The sequence shown here is derived from an EMBL/GenBank/DDBJ whole genome shotgun (WGS) entry which is preliminary data.</text>
</comment>
<keyword evidence="1" id="KW-1133">Transmembrane helix</keyword>
<accession>A0A1G1XRG0</accession>
<dbReference type="EMBL" id="MHHZ01000003">
    <property type="protein sequence ID" value="OGY42524.1"/>
    <property type="molecule type" value="Genomic_DNA"/>
</dbReference>
<proteinExistence type="predicted"/>
<name>A0A1G1XRG0_9BACT</name>
<evidence type="ECO:0000256" key="1">
    <source>
        <dbReference type="SAM" id="Phobius"/>
    </source>
</evidence>
<evidence type="ECO:0000313" key="3">
    <source>
        <dbReference type="Proteomes" id="UP000176498"/>
    </source>
</evidence>
<dbReference type="Proteomes" id="UP000176498">
    <property type="component" value="Unassembled WGS sequence"/>
</dbReference>
<protein>
    <submittedName>
        <fullName evidence="2">Uncharacterized protein</fullName>
    </submittedName>
</protein>
<sequence>MRNARFWGVLLWVFSLQVFVCTSGGKLGENIWLDVATGVIMFMAASFLLGYSLPGSGQVYFVSVILLIVVAIALMTIRSLGRTPYEWWDMMIVVAGPQAFVAAMGFILVSHRHRANNTQLNC</sequence>